<feature type="transmembrane region" description="Helical" evidence="2">
    <location>
        <begin position="116"/>
        <end position="137"/>
    </location>
</feature>
<organism evidence="3">
    <name type="scientific">Oppiella nova</name>
    <dbReference type="NCBI Taxonomy" id="334625"/>
    <lineage>
        <taxon>Eukaryota</taxon>
        <taxon>Metazoa</taxon>
        <taxon>Ecdysozoa</taxon>
        <taxon>Arthropoda</taxon>
        <taxon>Chelicerata</taxon>
        <taxon>Arachnida</taxon>
        <taxon>Acari</taxon>
        <taxon>Acariformes</taxon>
        <taxon>Sarcoptiformes</taxon>
        <taxon>Oribatida</taxon>
        <taxon>Brachypylina</taxon>
        <taxon>Oppioidea</taxon>
        <taxon>Oppiidae</taxon>
        <taxon>Oppiella</taxon>
    </lineage>
</organism>
<feature type="transmembrane region" description="Helical" evidence="2">
    <location>
        <begin position="12"/>
        <end position="30"/>
    </location>
</feature>
<dbReference type="SUPFAM" id="SSF103473">
    <property type="entry name" value="MFS general substrate transporter"/>
    <property type="match status" value="1"/>
</dbReference>
<keyword evidence="4" id="KW-1185">Reference proteome</keyword>
<evidence type="ECO:0000313" key="3">
    <source>
        <dbReference type="EMBL" id="CAD7640941.1"/>
    </source>
</evidence>
<dbReference type="PANTHER" id="PTHR11328:SF28">
    <property type="entry name" value="MAJOR FACILITATOR SUPERFAMILY DOMAIN-CONTAINING PROTEIN 12"/>
    <property type="match status" value="1"/>
</dbReference>
<dbReference type="InterPro" id="IPR039672">
    <property type="entry name" value="MFS_2"/>
</dbReference>
<name>A0A7R9LIA3_9ACAR</name>
<dbReference type="OrthoDB" id="1730117at2759"/>
<keyword evidence="2" id="KW-0812">Transmembrane</keyword>
<keyword evidence="2" id="KW-0472">Membrane</keyword>
<dbReference type="EMBL" id="CAJPVJ010000728">
    <property type="protein sequence ID" value="CAG2163254.1"/>
    <property type="molecule type" value="Genomic_DNA"/>
</dbReference>
<comment type="similarity">
    <text evidence="1">Belongs to the major facilitator superfamily.</text>
</comment>
<reference evidence="3" key="1">
    <citation type="submission" date="2020-11" db="EMBL/GenBank/DDBJ databases">
        <authorList>
            <person name="Tran Van P."/>
        </authorList>
    </citation>
    <scope>NUCLEOTIDE SEQUENCE</scope>
</reference>
<accession>A0A7R9LIA3</accession>
<dbReference type="Proteomes" id="UP000728032">
    <property type="component" value="Unassembled WGS sequence"/>
</dbReference>
<evidence type="ECO:0000256" key="2">
    <source>
        <dbReference type="SAM" id="Phobius"/>
    </source>
</evidence>
<dbReference type="GO" id="GO:0008643">
    <property type="term" value="P:carbohydrate transport"/>
    <property type="evidence" value="ECO:0007669"/>
    <property type="project" value="InterPro"/>
</dbReference>
<dbReference type="EMBL" id="OC915553">
    <property type="protein sequence ID" value="CAD7640941.1"/>
    <property type="molecule type" value="Genomic_DNA"/>
</dbReference>
<evidence type="ECO:0000256" key="1">
    <source>
        <dbReference type="ARBA" id="ARBA00008335"/>
    </source>
</evidence>
<dbReference type="GO" id="GO:0005886">
    <property type="term" value="C:plasma membrane"/>
    <property type="evidence" value="ECO:0007669"/>
    <property type="project" value="TreeGrafter"/>
</dbReference>
<gene>
    <name evidence="3" type="ORF">ONB1V03_LOCUS2838</name>
</gene>
<sequence>MKYLNTRIGKKMTYLIGSSLSLSASTWLYFGTYDRFKTYDIYGVTILMGISGSTMLITSLSITNDLIGHNTSSGAFVFGAMSFVDKLSNGIAVIVIENLHPCKTCGCSICDDYYRNVLAFVCGGATVLTLMALALLAPHPIGITRNSESITPINTSVRGEEECESEDEDDNICDNSISPLIHNT</sequence>
<dbReference type="InterPro" id="IPR036259">
    <property type="entry name" value="MFS_trans_sf"/>
</dbReference>
<evidence type="ECO:0000313" key="4">
    <source>
        <dbReference type="Proteomes" id="UP000728032"/>
    </source>
</evidence>
<dbReference type="PANTHER" id="PTHR11328">
    <property type="entry name" value="MAJOR FACILITATOR SUPERFAMILY DOMAIN-CONTAINING PROTEIN"/>
    <property type="match status" value="1"/>
</dbReference>
<keyword evidence="2" id="KW-1133">Transmembrane helix</keyword>
<dbReference type="GO" id="GO:0015293">
    <property type="term" value="F:symporter activity"/>
    <property type="evidence" value="ECO:0007669"/>
    <property type="project" value="InterPro"/>
</dbReference>
<dbReference type="AlphaFoldDB" id="A0A7R9LIA3"/>
<feature type="transmembrane region" description="Helical" evidence="2">
    <location>
        <begin position="42"/>
        <end position="63"/>
    </location>
</feature>
<protein>
    <submittedName>
        <fullName evidence="3">Uncharacterized protein</fullName>
    </submittedName>
</protein>
<proteinExistence type="inferred from homology"/>